<evidence type="ECO:0000256" key="4">
    <source>
        <dbReference type="ARBA" id="ARBA00023136"/>
    </source>
</evidence>
<keyword evidence="2 5" id="KW-0812">Transmembrane</keyword>
<feature type="transmembrane region" description="Helical" evidence="5">
    <location>
        <begin position="194"/>
        <end position="216"/>
    </location>
</feature>
<dbReference type="KEGG" id="ccin:107265314"/>
<feature type="transmembrane region" description="Helical" evidence="5">
    <location>
        <begin position="269"/>
        <end position="289"/>
    </location>
</feature>
<keyword evidence="3 5" id="KW-1133">Transmembrane helix</keyword>
<dbReference type="Pfam" id="PF01490">
    <property type="entry name" value="Aa_trans"/>
    <property type="match status" value="1"/>
</dbReference>
<name>A0AAJ7BN35_CEPCN</name>
<evidence type="ECO:0000313" key="8">
    <source>
        <dbReference type="RefSeq" id="XP_015590133.1"/>
    </source>
</evidence>
<dbReference type="GeneID" id="107265314"/>
<sequence length="455" mass="50776">MDDRLQREIKAVDANTKQSAIDVQDEDYDPFSNRSQDHLNSDFAVFIHLLKAAMGSGILFLPQAFMKTGYVVAIVSSILIGALCTHTAVITVQCSQILCKRERVPVLNFAETAGASFRSGPRKLQKYSIAFNVATNAIVCFVQYQTTVIYALYVATSFQQVIEHFSNYAMDSRIYILIFLPIYLGLALIPNLKYLVPISIIGSIFLGIGLFITVYYLFVDIPSPESLNVATNVLSLPVYCVIFLFAMHNMSILLPLENSMKNPKNMSKVLRASMALNTCIYATFGFLGYNKYNNTCDTVIKNLPLNEILAQVAKIAVSISVMFTYGLQYFIPIGILWPIIAVKIKPERQLIYEISFRLGGVFVSTFIAIAIPQMVPLLGLFTALTMTTAMLLIPITIELATKWEYTENRTLNFLIAKNIIIAIIWALLLIFGCIESIKDIIENYTGNKDNADICG</sequence>
<feature type="transmembrane region" description="Helical" evidence="5">
    <location>
        <begin position="70"/>
        <end position="92"/>
    </location>
</feature>
<keyword evidence="4 5" id="KW-0472">Membrane</keyword>
<proteinExistence type="predicted"/>
<dbReference type="GO" id="GO:0015179">
    <property type="term" value="F:L-amino acid transmembrane transporter activity"/>
    <property type="evidence" value="ECO:0007669"/>
    <property type="project" value="TreeGrafter"/>
</dbReference>
<protein>
    <submittedName>
        <fullName evidence="8">Proton-coupled amino acid transporter-like protein pathetic</fullName>
    </submittedName>
</protein>
<evidence type="ECO:0000256" key="1">
    <source>
        <dbReference type="ARBA" id="ARBA00004141"/>
    </source>
</evidence>
<dbReference type="InterPro" id="IPR013057">
    <property type="entry name" value="AA_transpt_TM"/>
</dbReference>
<feature type="transmembrane region" description="Helical" evidence="5">
    <location>
        <begin position="43"/>
        <end position="64"/>
    </location>
</feature>
<dbReference type="AlphaFoldDB" id="A0AAJ7BN35"/>
<feature type="transmembrane region" description="Helical" evidence="5">
    <location>
        <begin position="173"/>
        <end position="189"/>
    </location>
</feature>
<dbReference type="PANTHER" id="PTHR22950">
    <property type="entry name" value="AMINO ACID TRANSPORTER"/>
    <property type="match status" value="1"/>
</dbReference>
<dbReference type="PANTHER" id="PTHR22950:SF349">
    <property type="entry name" value="AMINO ACID TRANSPORTER TRANSMEMBRANE DOMAIN-CONTAINING PROTEIN"/>
    <property type="match status" value="1"/>
</dbReference>
<evidence type="ECO:0000256" key="5">
    <source>
        <dbReference type="SAM" id="Phobius"/>
    </source>
</evidence>
<feature type="transmembrane region" description="Helical" evidence="5">
    <location>
        <begin position="354"/>
        <end position="371"/>
    </location>
</feature>
<dbReference type="Proteomes" id="UP000694920">
    <property type="component" value="Unplaced"/>
</dbReference>
<dbReference type="RefSeq" id="XP_015590133.1">
    <property type="nucleotide sequence ID" value="XM_015734647.2"/>
</dbReference>
<keyword evidence="7" id="KW-1185">Reference proteome</keyword>
<feature type="transmembrane region" description="Helical" evidence="5">
    <location>
        <begin position="129"/>
        <end position="153"/>
    </location>
</feature>
<comment type="subcellular location">
    <subcellularLocation>
        <location evidence="1">Membrane</location>
        <topology evidence="1">Multi-pass membrane protein</topology>
    </subcellularLocation>
</comment>
<reference evidence="8" key="1">
    <citation type="submission" date="2025-08" db="UniProtKB">
        <authorList>
            <consortium name="RefSeq"/>
        </authorList>
    </citation>
    <scope>IDENTIFICATION</scope>
</reference>
<feature type="transmembrane region" description="Helical" evidence="5">
    <location>
        <begin position="236"/>
        <end position="257"/>
    </location>
</feature>
<gene>
    <name evidence="8" type="primary">LOC107265314</name>
</gene>
<evidence type="ECO:0000256" key="2">
    <source>
        <dbReference type="ARBA" id="ARBA00022692"/>
    </source>
</evidence>
<dbReference type="GO" id="GO:0005774">
    <property type="term" value="C:vacuolar membrane"/>
    <property type="evidence" value="ECO:0007669"/>
    <property type="project" value="TreeGrafter"/>
</dbReference>
<evidence type="ECO:0000313" key="7">
    <source>
        <dbReference type="Proteomes" id="UP000694920"/>
    </source>
</evidence>
<evidence type="ECO:0000256" key="3">
    <source>
        <dbReference type="ARBA" id="ARBA00022989"/>
    </source>
</evidence>
<evidence type="ECO:0000259" key="6">
    <source>
        <dbReference type="Pfam" id="PF01490"/>
    </source>
</evidence>
<feature type="domain" description="Amino acid transporter transmembrane" evidence="6">
    <location>
        <begin position="45"/>
        <end position="437"/>
    </location>
</feature>
<organism evidence="7 8">
    <name type="scientific">Cephus cinctus</name>
    <name type="common">Wheat stem sawfly</name>
    <dbReference type="NCBI Taxonomy" id="211228"/>
    <lineage>
        <taxon>Eukaryota</taxon>
        <taxon>Metazoa</taxon>
        <taxon>Ecdysozoa</taxon>
        <taxon>Arthropoda</taxon>
        <taxon>Hexapoda</taxon>
        <taxon>Insecta</taxon>
        <taxon>Pterygota</taxon>
        <taxon>Neoptera</taxon>
        <taxon>Endopterygota</taxon>
        <taxon>Hymenoptera</taxon>
        <taxon>Cephoidea</taxon>
        <taxon>Cephidae</taxon>
        <taxon>Cephus</taxon>
    </lineage>
</organism>
<accession>A0AAJ7BN35</accession>
<feature type="transmembrane region" description="Helical" evidence="5">
    <location>
        <begin position="377"/>
        <end position="399"/>
    </location>
</feature>
<feature type="transmembrane region" description="Helical" evidence="5">
    <location>
        <begin position="309"/>
        <end position="342"/>
    </location>
</feature>
<feature type="transmembrane region" description="Helical" evidence="5">
    <location>
        <begin position="411"/>
        <end position="431"/>
    </location>
</feature>